<name>A0A178CUH2_9EURO</name>
<sequence>MSPSSTFTPVQRVFAQVHSATGLKFPETVAALLALGVTRYHVDYIAGTTTTYAPTSAPKRATGSSQLENAIANAVVIESEVIPTPTPLHTTPSMTVAWNAPALSLAIARIQANKTTYMEFSRECSAAGVVGYMAFLAGKRVLYYGCDGDVHVEWFPSVGAAMPRKE</sequence>
<dbReference type="AlphaFoldDB" id="A0A178CUH2"/>
<dbReference type="EMBL" id="LVCJ01000054">
    <property type="protein sequence ID" value="OAL33096.1"/>
    <property type="molecule type" value="Genomic_DNA"/>
</dbReference>
<dbReference type="OrthoDB" id="4154357at2759"/>
<proteinExistence type="predicted"/>
<dbReference type="Pfam" id="PF07166">
    <property type="entry name" value="DUF1398"/>
    <property type="match status" value="1"/>
</dbReference>
<keyword evidence="2" id="KW-1185">Reference proteome</keyword>
<dbReference type="Gene3D" id="3.30.1810.10">
    <property type="entry name" value="YdfO-like"/>
    <property type="match status" value="1"/>
</dbReference>
<comment type="caution">
    <text evidence="1">The sequence shown here is derived from an EMBL/GenBank/DDBJ whole genome shotgun (WGS) entry which is preliminary data.</text>
</comment>
<gene>
    <name evidence="1" type="ORF">AYO20_07578</name>
</gene>
<dbReference type="InterPro" id="IPR009833">
    <property type="entry name" value="DUF1398"/>
</dbReference>
<dbReference type="GeneID" id="34590989"/>
<dbReference type="SUPFAM" id="SSF160419">
    <property type="entry name" value="YdfO-like"/>
    <property type="match status" value="1"/>
</dbReference>
<accession>A0A178CUH2</accession>
<evidence type="ECO:0000313" key="1">
    <source>
        <dbReference type="EMBL" id="OAL33096.1"/>
    </source>
</evidence>
<dbReference type="InterPro" id="IPR036696">
    <property type="entry name" value="YdfO-like_sf"/>
</dbReference>
<reference evidence="1 2" key="1">
    <citation type="submission" date="2016-03" db="EMBL/GenBank/DDBJ databases">
        <title>The draft genome sequence of Fonsecaea nubica causative agent of cutaneous subcutaneous infection in human host.</title>
        <authorList>
            <person name="Costa F."/>
            <person name="Sybren D.H."/>
            <person name="Raittz R.T."/>
            <person name="Weiss V.A."/>
            <person name="Leao A.C."/>
            <person name="Gomes R."/>
            <person name="De Souza E.M."/>
            <person name="Pedrosa F.O."/>
            <person name="Steffens M.B."/>
            <person name="Bombassaro A."/>
            <person name="Tadra-Sfeir M.Z."/>
            <person name="Moreno L.F."/>
            <person name="Najafzadeh M.J."/>
            <person name="Felipe M.S."/>
            <person name="Teixeira M."/>
            <person name="Sun J."/>
            <person name="Xi L."/>
            <person name="Castro M.A."/>
            <person name="Vicente V.A."/>
        </authorList>
    </citation>
    <scope>NUCLEOTIDE SEQUENCE [LARGE SCALE GENOMIC DNA]</scope>
    <source>
        <strain evidence="1 2">CBS 269.64</strain>
    </source>
</reference>
<evidence type="ECO:0008006" key="3">
    <source>
        <dbReference type="Google" id="ProtNLM"/>
    </source>
</evidence>
<evidence type="ECO:0000313" key="2">
    <source>
        <dbReference type="Proteomes" id="UP000185904"/>
    </source>
</evidence>
<organism evidence="1 2">
    <name type="scientific">Fonsecaea nubica</name>
    <dbReference type="NCBI Taxonomy" id="856822"/>
    <lineage>
        <taxon>Eukaryota</taxon>
        <taxon>Fungi</taxon>
        <taxon>Dikarya</taxon>
        <taxon>Ascomycota</taxon>
        <taxon>Pezizomycotina</taxon>
        <taxon>Eurotiomycetes</taxon>
        <taxon>Chaetothyriomycetidae</taxon>
        <taxon>Chaetothyriales</taxon>
        <taxon>Herpotrichiellaceae</taxon>
        <taxon>Fonsecaea</taxon>
    </lineage>
</organism>
<protein>
    <recommendedName>
        <fullName evidence="3">DUF1398 domain-containing protein</fullName>
    </recommendedName>
</protein>
<dbReference type="RefSeq" id="XP_022498108.1">
    <property type="nucleotide sequence ID" value="XM_022645863.1"/>
</dbReference>
<dbReference type="Proteomes" id="UP000185904">
    <property type="component" value="Unassembled WGS sequence"/>
</dbReference>